<dbReference type="OrthoDB" id="6515424at2759"/>
<evidence type="ECO:0000313" key="1">
    <source>
        <dbReference type="EMBL" id="KAH9362123.1"/>
    </source>
</evidence>
<dbReference type="Proteomes" id="UP000821853">
    <property type="component" value="Chromosome 1"/>
</dbReference>
<accession>A0A9J6FGT0</accession>
<evidence type="ECO:0000313" key="2">
    <source>
        <dbReference type="Proteomes" id="UP000821853"/>
    </source>
</evidence>
<dbReference type="InterPro" id="IPR008042">
    <property type="entry name" value="Retrotrans_Pao"/>
</dbReference>
<dbReference type="AlphaFoldDB" id="A0A9J6FGT0"/>
<dbReference type="VEuPathDB" id="VectorBase:HLOH_060755"/>
<proteinExistence type="predicted"/>
<sequence>MELRKWTFNISALRDLFVRDKLKFENEGSDATTMKVLGASWNRTEDTRLASTENVAAFINTMPTTKRTLPQAFARIYDPLGFLAPFTVRANIIFQDLWKLRYPWDSSLPPSVAEPGVSSGLPERSISLSASVDVLLLCVMKMQPQAILTELWQGRDLAGFGRHARKRTEEI</sequence>
<protein>
    <submittedName>
        <fullName evidence="1">Uncharacterized protein</fullName>
    </submittedName>
</protein>
<dbReference type="Pfam" id="PF05380">
    <property type="entry name" value="Peptidase_A17"/>
    <property type="match status" value="1"/>
</dbReference>
<organism evidence="1 2">
    <name type="scientific">Haemaphysalis longicornis</name>
    <name type="common">Bush tick</name>
    <dbReference type="NCBI Taxonomy" id="44386"/>
    <lineage>
        <taxon>Eukaryota</taxon>
        <taxon>Metazoa</taxon>
        <taxon>Ecdysozoa</taxon>
        <taxon>Arthropoda</taxon>
        <taxon>Chelicerata</taxon>
        <taxon>Arachnida</taxon>
        <taxon>Acari</taxon>
        <taxon>Parasitiformes</taxon>
        <taxon>Ixodida</taxon>
        <taxon>Ixodoidea</taxon>
        <taxon>Ixodidae</taxon>
        <taxon>Haemaphysalinae</taxon>
        <taxon>Haemaphysalis</taxon>
    </lineage>
</organism>
<reference evidence="1 2" key="1">
    <citation type="journal article" date="2020" name="Cell">
        <title>Large-Scale Comparative Analyses of Tick Genomes Elucidate Their Genetic Diversity and Vector Capacities.</title>
        <authorList>
            <consortium name="Tick Genome and Microbiome Consortium (TIGMIC)"/>
            <person name="Jia N."/>
            <person name="Wang J."/>
            <person name="Shi W."/>
            <person name="Du L."/>
            <person name="Sun Y."/>
            <person name="Zhan W."/>
            <person name="Jiang J.F."/>
            <person name="Wang Q."/>
            <person name="Zhang B."/>
            <person name="Ji P."/>
            <person name="Bell-Sakyi L."/>
            <person name="Cui X.M."/>
            <person name="Yuan T.T."/>
            <person name="Jiang B.G."/>
            <person name="Yang W.F."/>
            <person name="Lam T.T."/>
            <person name="Chang Q.C."/>
            <person name="Ding S.J."/>
            <person name="Wang X.J."/>
            <person name="Zhu J.G."/>
            <person name="Ruan X.D."/>
            <person name="Zhao L."/>
            <person name="Wei J.T."/>
            <person name="Ye R.Z."/>
            <person name="Que T.C."/>
            <person name="Du C.H."/>
            <person name="Zhou Y.H."/>
            <person name="Cheng J.X."/>
            <person name="Dai P.F."/>
            <person name="Guo W.B."/>
            <person name="Han X.H."/>
            <person name="Huang E.J."/>
            <person name="Li L.F."/>
            <person name="Wei W."/>
            <person name="Gao Y.C."/>
            <person name="Liu J.Z."/>
            <person name="Shao H.Z."/>
            <person name="Wang X."/>
            <person name="Wang C.C."/>
            <person name="Yang T.C."/>
            <person name="Huo Q.B."/>
            <person name="Li W."/>
            <person name="Chen H.Y."/>
            <person name="Chen S.E."/>
            <person name="Zhou L.G."/>
            <person name="Ni X.B."/>
            <person name="Tian J.H."/>
            <person name="Sheng Y."/>
            <person name="Liu T."/>
            <person name="Pan Y.S."/>
            <person name="Xia L.Y."/>
            <person name="Li J."/>
            <person name="Zhao F."/>
            <person name="Cao W.C."/>
        </authorList>
    </citation>
    <scope>NUCLEOTIDE SEQUENCE [LARGE SCALE GENOMIC DNA]</scope>
    <source>
        <strain evidence="1">HaeL-2018</strain>
    </source>
</reference>
<comment type="caution">
    <text evidence="1">The sequence shown here is derived from an EMBL/GenBank/DDBJ whole genome shotgun (WGS) entry which is preliminary data.</text>
</comment>
<gene>
    <name evidence="1" type="ORF">HPB48_002101</name>
</gene>
<keyword evidence="2" id="KW-1185">Reference proteome</keyword>
<dbReference type="EMBL" id="JABSTR010000001">
    <property type="protein sequence ID" value="KAH9362123.1"/>
    <property type="molecule type" value="Genomic_DNA"/>
</dbReference>
<name>A0A9J6FGT0_HAELO</name>